<dbReference type="PANTHER" id="PTHR11079:SF162">
    <property type="entry name" value="RIBOFLAVIN BIOSYNTHESIS PROTEIN PYRD, CHLOROPLASTIC"/>
    <property type="match status" value="1"/>
</dbReference>
<dbReference type="OrthoDB" id="275260at2"/>
<gene>
    <name evidence="4" type="primary">tadA_1</name>
    <name evidence="4" type="ORF">ElP_48750</name>
</gene>
<dbReference type="KEGG" id="tpla:ElP_48750"/>
<organism evidence="4 5">
    <name type="scientific">Tautonia plasticadhaerens</name>
    <dbReference type="NCBI Taxonomy" id="2527974"/>
    <lineage>
        <taxon>Bacteria</taxon>
        <taxon>Pseudomonadati</taxon>
        <taxon>Planctomycetota</taxon>
        <taxon>Planctomycetia</taxon>
        <taxon>Isosphaerales</taxon>
        <taxon>Isosphaeraceae</taxon>
        <taxon>Tautonia</taxon>
    </lineage>
</organism>
<keyword evidence="4" id="KW-0378">Hydrolase</keyword>
<name>A0A518H800_9BACT</name>
<dbReference type="EC" id="3.5.4.33" evidence="4"/>
<keyword evidence="5" id="KW-1185">Reference proteome</keyword>
<keyword evidence="2" id="KW-0862">Zinc</keyword>
<dbReference type="PROSITE" id="PS00903">
    <property type="entry name" value="CYT_DCMP_DEAMINASES_1"/>
    <property type="match status" value="1"/>
</dbReference>
<dbReference type="InterPro" id="IPR002125">
    <property type="entry name" value="CMP_dCMP_dom"/>
</dbReference>
<dbReference type="GO" id="GO:0008270">
    <property type="term" value="F:zinc ion binding"/>
    <property type="evidence" value="ECO:0007669"/>
    <property type="project" value="InterPro"/>
</dbReference>
<evidence type="ECO:0000259" key="3">
    <source>
        <dbReference type="PROSITE" id="PS51747"/>
    </source>
</evidence>
<dbReference type="PROSITE" id="PS51747">
    <property type="entry name" value="CYT_DCMP_DEAMINASES_2"/>
    <property type="match status" value="1"/>
</dbReference>
<dbReference type="AlphaFoldDB" id="A0A518H800"/>
<accession>A0A518H800</accession>
<protein>
    <submittedName>
        <fullName evidence="4">tRNA-specific adenosine deaminase</fullName>
        <ecNumber evidence="4">3.5.4.33</ecNumber>
    </submittedName>
</protein>
<evidence type="ECO:0000313" key="4">
    <source>
        <dbReference type="EMBL" id="QDV36945.1"/>
    </source>
</evidence>
<dbReference type="Gene3D" id="3.40.140.10">
    <property type="entry name" value="Cytidine Deaminase, domain 2"/>
    <property type="match status" value="1"/>
</dbReference>
<dbReference type="PANTHER" id="PTHR11079">
    <property type="entry name" value="CYTOSINE DEAMINASE FAMILY MEMBER"/>
    <property type="match status" value="1"/>
</dbReference>
<dbReference type="EMBL" id="CP036426">
    <property type="protein sequence ID" value="QDV36945.1"/>
    <property type="molecule type" value="Genomic_DNA"/>
</dbReference>
<evidence type="ECO:0000256" key="1">
    <source>
        <dbReference type="ARBA" id="ARBA00022723"/>
    </source>
</evidence>
<dbReference type="InterPro" id="IPR016192">
    <property type="entry name" value="APOBEC/CMP_deaminase_Zn-bd"/>
</dbReference>
<dbReference type="GO" id="GO:0052717">
    <property type="term" value="F:tRNA-specific adenosine-34 deaminase activity"/>
    <property type="evidence" value="ECO:0007669"/>
    <property type="project" value="UniProtKB-EC"/>
</dbReference>
<reference evidence="4 5" key="1">
    <citation type="submission" date="2019-02" db="EMBL/GenBank/DDBJ databases">
        <title>Deep-cultivation of Planctomycetes and their phenomic and genomic characterization uncovers novel biology.</title>
        <authorList>
            <person name="Wiegand S."/>
            <person name="Jogler M."/>
            <person name="Boedeker C."/>
            <person name="Pinto D."/>
            <person name="Vollmers J."/>
            <person name="Rivas-Marin E."/>
            <person name="Kohn T."/>
            <person name="Peeters S.H."/>
            <person name="Heuer A."/>
            <person name="Rast P."/>
            <person name="Oberbeckmann S."/>
            <person name="Bunk B."/>
            <person name="Jeske O."/>
            <person name="Meyerdierks A."/>
            <person name="Storesund J.E."/>
            <person name="Kallscheuer N."/>
            <person name="Luecker S."/>
            <person name="Lage O.M."/>
            <person name="Pohl T."/>
            <person name="Merkel B.J."/>
            <person name="Hornburger P."/>
            <person name="Mueller R.-W."/>
            <person name="Bruemmer F."/>
            <person name="Labrenz M."/>
            <person name="Spormann A.M."/>
            <person name="Op den Camp H."/>
            <person name="Overmann J."/>
            <person name="Amann R."/>
            <person name="Jetten M.S.M."/>
            <person name="Mascher T."/>
            <person name="Medema M.H."/>
            <person name="Devos D.P."/>
            <person name="Kaster A.-K."/>
            <person name="Ovreas L."/>
            <person name="Rohde M."/>
            <person name="Galperin M.Y."/>
            <person name="Jogler C."/>
        </authorList>
    </citation>
    <scope>NUCLEOTIDE SEQUENCE [LARGE SCALE GENOMIC DNA]</scope>
    <source>
        <strain evidence="4 5">ElP</strain>
    </source>
</reference>
<dbReference type="Pfam" id="PF00383">
    <property type="entry name" value="dCMP_cyt_deam_1"/>
    <property type="match status" value="1"/>
</dbReference>
<keyword evidence="1" id="KW-0479">Metal-binding</keyword>
<dbReference type="CDD" id="cd01285">
    <property type="entry name" value="nucleoside_deaminase"/>
    <property type="match status" value="1"/>
</dbReference>
<dbReference type="Proteomes" id="UP000317835">
    <property type="component" value="Chromosome"/>
</dbReference>
<evidence type="ECO:0000313" key="5">
    <source>
        <dbReference type="Proteomes" id="UP000317835"/>
    </source>
</evidence>
<evidence type="ECO:0000256" key="2">
    <source>
        <dbReference type="ARBA" id="ARBA00022833"/>
    </source>
</evidence>
<dbReference type="SUPFAM" id="SSF53927">
    <property type="entry name" value="Cytidine deaminase-like"/>
    <property type="match status" value="1"/>
</dbReference>
<dbReference type="GO" id="GO:0002100">
    <property type="term" value="P:tRNA wobble adenosine to inosine editing"/>
    <property type="evidence" value="ECO:0007669"/>
    <property type="project" value="InterPro"/>
</dbReference>
<dbReference type="RefSeq" id="WP_145274027.1">
    <property type="nucleotide sequence ID" value="NZ_CP036426.1"/>
</dbReference>
<proteinExistence type="predicted"/>
<sequence>MDHETYMRRCLELAREAGDRGDSPVGSLIVVAGRVVAEASEELPTGGAVTGHAEILAVQRAVDTLGGPDLSGGTLYTTAEPCFMCSYVIRQARIASVVYGRSTPLIGGITSSHPILIAADLDPWRPAPEVIGGVLEEECLALRKRSSGGR</sequence>
<feature type="domain" description="CMP/dCMP-type deaminase" evidence="3">
    <location>
        <begin position="1"/>
        <end position="112"/>
    </location>
</feature>
<dbReference type="InterPro" id="IPR016193">
    <property type="entry name" value="Cytidine_deaminase-like"/>
</dbReference>